<dbReference type="Proteomes" id="UP000198724">
    <property type="component" value="Unassembled WGS sequence"/>
</dbReference>
<evidence type="ECO:0000313" key="7">
    <source>
        <dbReference type="Proteomes" id="UP000198724"/>
    </source>
</evidence>
<dbReference type="EMBL" id="FOOT01000006">
    <property type="protein sequence ID" value="SFH14891.1"/>
    <property type="molecule type" value="Genomic_DNA"/>
</dbReference>
<dbReference type="InterPro" id="IPR051598">
    <property type="entry name" value="TSUP/Inactive_protease-like"/>
</dbReference>
<protein>
    <recommendedName>
        <fullName evidence="5">Probable membrane transporter protein</fullName>
    </recommendedName>
</protein>
<reference evidence="7" key="1">
    <citation type="submission" date="2016-10" db="EMBL/GenBank/DDBJ databases">
        <authorList>
            <person name="Varghese N."/>
            <person name="Submissions S."/>
        </authorList>
    </citation>
    <scope>NUCLEOTIDE SEQUENCE [LARGE SCALE GENOMIC DNA]</scope>
    <source>
        <strain evidence="7">LP51</strain>
    </source>
</reference>
<keyword evidence="7" id="KW-1185">Reference proteome</keyword>
<evidence type="ECO:0000313" key="6">
    <source>
        <dbReference type="EMBL" id="SFH14891.1"/>
    </source>
</evidence>
<name>A0A1I2XS17_9BACT</name>
<feature type="transmembrane region" description="Helical" evidence="5">
    <location>
        <begin position="261"/>
        <end position="279"/>
    </location>
</feature>
<feature type="transmembrane region" description="Helical" evidence="5">
    <location>
        <begin position="6"/>
        <end position="32"/>
    </location>
</feature>
<dbReference type="AlphaFoldDB" id="A0A1I2XS17"/>
<dbReference type="OrthoDB" id="8559161at2"/>
<dbReference type="Pfam" id="PF01925">
    <property type="entry name" value="TauE"/>
    <property type="match status" value="1"/>
</dbReference>
<organism evidence="6 7">
    <name type="scientific">Pontibacter chinhatensis</name>
    <dbReference type="NCBI Taxonomy" id="1436961"/>
    <lineage>
        <taxon>Bacteria</taxon>
        <taxon>Pseudomonadati</taxon>
        <taxon>Bacteroidota</taxon>
        <taxon>Cytophagia</taxon>
        <taxon>Cytophagales</taxon>
        <taxon>Hymenobacteraceae</taxon>
        <taxon>Pontibacter</taxon>
    </lineage>
</organism>
<keyword evidence="4 5" id="KW-0472">Membrane</keyword>
<feature type="transmembrane region" description="Helical" evidence="5">
    <location>
        <begin position="201"/>
        <end position="223"/>
    </location>
</feature>
<comment type="subcellular location">
    <subcellularLocation>
        <location evidence="5">Cell membrane</location>
        <topology evidence="5">Multi-pass membrane protein</topology>
    </subcellularLocation>
    <subcellularLocation>
        <location evidence="1">Membrane</location>
        <topology evidence="1">Multi-pass membrane protein</topology>
    </subcellularLocation>
</comment>
<evidence type="ECO:0000256" key="4">
    <source>
        <dbReference type="ARBA" id="ARBA00023136"/>
    </source>
</evidence>
<keyword evidence="2 5" id="KW-0812">Transmembrane</keyword>
<keyword evidence="5" id="KW-1003">Cell membrane</keyword>
<dbReference type="RefSeq" id="WP_092104122.1">
    <property type="nucleotide sequence ID" value="NZ_FOOT01000006.1"/>
</dbReference>
<feature type="transmembrane region" description="Helical" evidence="5">
    <location>
        <begin position="68"/>
        <end position="90"/>
    </location>
</feature>
<feature type="transmembrane region" description="Helical" evidence="5">
    <location>
        <begin position="229"/>
        <end position="249"/>
    </location>
</feature>
<dbReference type="PANTHER" id="PTHR43701:SF2">
    <property type="entry name" value="MEMBRANE TRANSPORTER PROTEIN YJNA-RELATED"/>
    <property type="match status" value="1"/>
</dbReference>
<proteinExistence type="inferred from homology"/>
<evidence type="ECO:0000256" key="5">
    <source>
        <dbReference type="RuleBase" id="RU363041"/>
    </source>
</evidence>
<dbReference type="GO" id="GO:0005886">
    <property type="term" value="C:plasma membrane"/>
    <property type="evidence" value="ECO:0007669"/>
    <property type="project" value="UniProtKB-SubCell"/>
</dbReference>
<evidence type="ECO:0000256" key="2">
    <source>
        <dbReference type="ARBA" id="ARBA00022692"/>
    </source>
</evidence>
<dbReference type="STRING" id="1436961.SAMN05421739_106148"/>
<evidence type="ECO:0000256" key="1">
    <source>
        <dbReference type="ARBA" id="ARBA00004141"/>
    </source>
</evidence>
<feature type="transmembrane region" description="Helical" evidence="5">
    <location>
        <begin position="170"/>
        <end position="194"/>
    </location>
</feature>
<gene>
    <name evidence="6" type="ORF">SAMN05421739_106148</name>
</gene>
<feature type="transmembrane region" description="Helical" evidence="5">
    <location>
        <begin position="110"/>
        <end position="128"/>
    </location>
</feature>
<accession>A0A1I2XS17</accession>
<dbReference type="PANTHER" id="PTHR43701">
    <property type="entry name" value="MEMBRANE TRANSPORTER PROTEIN MJ0441-RELATED"/>
    <property type="match status" value="1"/>
</dbReference>
<comment type="similarity">
    <text evidence="5">Belongs to the 4-toluene sulfonate uptake permease (TSUP) (TC 2.A.102) family.</text>
</comment>
<sequence>MEILGYVAALLIGLSLGLIGGGGSILTVPVLVYLIGLSPVISTAYSLFIVGLTSLVGSYKFYKNGLVSLKTAVVFGLPSIVAVYLTRRYIVPAIPQNIFTVGDLMVTKDLLLMLLFAGLMVFASISMIRKKKSPEAPVDENIDTAPEVNRPNGYHPAPRFNYTGILAEGLIVGTLTGLVGAGGGFLIIPALVLFSKLDMKMAVGTSLLIIAAKSLLGFVGDIFNYEIDWLFLGIFSLISISGIFVGTFLAERIHAEKLKTAFGWFVLIMGLYIIGKELLF</sequence>
<evidence type="ECO:0000256" key="3">
    <source>
        <dbReference type="ARBA" id="ARBA00022989"/>
    </source>
</evidence>
<keyword evidence="3 5" id="KW-1133">Transmembrane helix</keyword>
<dbReference type="InterPro" id="IPR002781">
    <property type="entry name" value="TM_pro_TauE-like"/>
</dbReference>